<keyword evidence="5 17" id="KW-0547">Nucleotide-binding</keyword>
<dbReference type="Gene3D" id="3.40.50.300">
    <property type="entry name" value="P-loop containing nucleotide triphosphate hydrolases"/>
    <property type="match status" value="2"/>
</dbReference>
<evidence type="ECO:0000256" key="8">
    <source>
        <dbReference type="ARBA" id="ARBA00022771"/>
    </source>
</evidence>
<dbReference type="GO" id="GO:0009381">
    <property type="term" value="F:excinuclease ABC activity"/>
    <property type="evidence" value="ECO:0007669"/>
    <property type="project" value="UniProtKB-UniRule"/>
</dbReference>
<evidence type="ECO:0000256" key="10">
    <source>
        <dbReference type="ARBA" id="ARBA00022840"/>
    </source>
</evidence>
<evidence type="ECO:0000256" key="9">
    <source>
        <dbReference type="ARBA" id="ARBA00022833"/>
    </source>
</evidence>
<evidence type="ECO:0000256" key="15">
    <source>
        <dbReference type="ARBA" id="ARBA00039316"/>
    </source>
</evidence>
<dbReference type="InterPro" id="IPR027417">
    <property type="entry name" value="P-loop_NTPase"/>
</dbReference>
<dbReference type="GO" id="GO:0009432">
    <property type="term" value="P:SOS response"/>
    <property type="evidence" value="ECO:0007669"/>
    <property type="project" value="UniProtKB-UniRule"/>
</dbReference>
<dbReference type="SUPFAM" id="SSF52540">
    <property type="entry name" value="P-loop containing nucleoside triphosphate hydrolases"/>
    <property type="match status" value="2"/>
</dbReference>
<dbReference type="AlphaFoldDB" id="A0A926E5R0"/>
<dbReference type="InterPro" id="IPR003439">
    <property type="entry name" value="ABC_transporter-like_ATP-bd"/>
</dbReference>
<keyword evidence="6 17" id="KW-0227">DNA damage</keyword>
<comment type="similarity">
    <text evidence="14 17">Belongs to the ABC transporter superfamily. UvrA family.</text>
</comment>
<evidence type="ECO:0000313" key="20">
    <source>
        <dbReference type="Proteomes" id="UP000610760"/>
    </source>
</evidence>
<keyword evidence="7 17" id="KW-0228">DNA excision</keyword>
<dbReference type="InterPro" id="IPR004602">
    <property type="entry name" value="UvrA"/>
</dbReference>
<keyword evidence="10 17" id="KW-0067">ATP-binding</keyword>
<feature type="binding site" evidence="17">
    <location>
        <begin position="641"/>
        <end position="648"/>
    </location>
    <ligand>
        <name>ATP</name>
        <dbReference type="ChEBI" id="CHEBI:30616"/>
    </ligand>
</feature>
<keyword evidence="9 17" id="KW-0862">Zinc</keyword>
<evidence type="ECO:0000256" key="12">
    <source>
        <dbReference type="ARBA" id="ARBA00023125"/>
    </source>
</evidence>
<keyword evidence="20" id="KW-1185">Reference proteome</keyword>
<dbReference type="InterPro" id="IPR013815">
    <property type="entry name" value="ATP_grasp_subdomain_1"/>
</dbReference>
<comment type="subcellular location">
    <subcellularLocation>
        <location evidence="1 17">Cytoplasm</location>
    </subcellularLocation>
</comment>
<evidence type="ECO:0000256" key="5">
    <source>
        <dbReference type="ARBA" id="ARBA00022741"/>
    </source>
</evidence>
<dbReference type="HAMAP" id="MF_00205">
    <property type="entry name" value="UvrA"/>
    <property type="match status" value="1"/>
</dbReference>
<evidence type="ECO:0000256" key="14">
    <source>
        <dbReference type="ARBA" id="ARBA00038000"/>
    </source>
</evidence>
<feature type="domain" description="ABC transporter" evidence="18">
    <location>
        <begin position="600"/>
        <end position="937"/>
    </location>
</feature>
<dbReference type="InterPro" id="IPR017871">
    <property type="entry name" value="ABC_transporter-like_CS"/>
</dbReference>
<evidence type="ECO:0000256" key="2">
    <source>
        <dbReference type="ARBA" id="ARBA00022490"/>
    </source>
</evidence>
<keyword evidence="3 17" id="KW-0479">Metal-binding</keyword>
<dbReference type="NCBIfam" id="TIGR00630">
    <property type="entry name" value="uvra"/>
    <property type="match status" value="1"/>
</dbReference>
<dbReference type="NCBIfam" id="NF001503">
    <property type="entry name" value="PRK00349.1"/>
    <property type="match status" value="1"/>
</dbReference>
<evidence type="ECO:0000259" key="18">
    <source>
        <dbReference type="PROSITE" id="PS50893"/>
    </source>
</evidence>
<dbReference type="Pfam" id="PF17755">
    <property type="entry name" value="UvrA_DNA-bind"/>
    <property type="match status" value="1"/>
</dbReference>
<dbReference type="PROSITE" id="PS00211">
    <property type="entry name" value="ABC_TRANSPORTER_1"/>
    <property type="match status" value="2"/>
</dbReference>
<sequence>MARDKIIIKGAREHNLKNVDVEIPRDKLVVLTGLSGSGKSSLAFDTIYADGQRRYVESLSSYARQFLGQMEKPDVDYIEGLSPAISIDQKTTSKNPRSTVGTVTEIYDYLRLMYARIGVPHCPVCGREIKQQTVDQIVDQLMALPERTKLQLLAPVVRGRKGEHVKEFEAARKSGFVRVRADGNIYDLSEEIKLEKNKKHNIEIVVDRIAIGDGIKARLTDSIETAIHLSGGLIIADVIDGEEMMFSQNYACPEHGVSIEELAPRMFSFNNPMGACPTCTGLGTFMKVDPDLVIPNKNLSIRQGAIKASGWYIGESGTIAQMYYEALAAHYGFSLDTPVKKLTKEQLDAILYGTKGQRIRMVRKNEYGTGTYDTEFEGIINNLERRFRETQSSFIRDEIATCMSAVLCPDCHGERLKKEYLSVTVGDKNISDLCKLSVTDALNFVNGLELSERDTMIAEQILKEIRERLGFLQAVGLEYLTLSRGSASLSGGESQRIRLATQIGSSLVGVLYILDEPSIGLHQRDNDKLLATLKRLRDIGNTLIVVEHDEDTMRAADYIVDVGPGAGVHGGEIVCAGSLQDVMNCEKSLTGQYLTGKRKILVPEVRRKGNGEKLVIKGAAENNLKNVDVEIPLGTFTCVSGVSGSGKSSLVNEILYKALAQTLSTSRIKPGHFDELIGIEQLDKVIDIDQSPIGRTPRSNPATYTGVFTDIRELFAQTQEAKMKGYSSGRFSFNVKGGRCEACQGDGILQIEMHFLPDIYVPCEVCKGKRYNRETLEVKYKGKNIHDVLEMTVEEAMHFFDSIPKIQRKIATLYEVGLGYIKLGQPATTLSGGEAQRVKLATELSKRSTGRTIYILDEPTTGLHTYDVHKLIDVLQKLVEGGNTVVVIEHNLDVLKTADYIIDLGPEGGDRGGTIVATGTPEEIIKVKESYTGQYLKPLLSKK</sequence>
<dbReference type="PROSITE" id="PS50893">
    <property type="entry name" value="ABC_TRANSPORTER_2"/>
    <property type="match status" value="1"/>
</dbReference>
<dbReference type="GO" id="GO:0009380">
    <property type="term" value="C:excinuclease repair complex"/>
    <property type="evidence" value="ECO:0007669"/>
    <property type="project" value="InterPro"/>
</dbReference>
<keyword evidence="8 17" id="KW-0863">Zinc-finger</keyword>
<keyword evidence="11 17" id="KW-0267">Excision nuclease</keyword>
<keyword evidence="17" id="KW-0742">SOS response</keyword>
<evidence type="ECO:0000256" key="17">
    <source>
        <dbReference type="HAMAP-Rule" id="MF_00205"/>
    </source>
</evidence>
<dbReference type="Gene3D" id="1.20.1580.10">
    <property type="entry name" value="ABC transporter ATPase like domain"/>
    <property type="match status" value="2"/>
</dbReference>
<dbReference type="Gene3D" id="1.10.8.280">
    <property type="entry name" value="ABC transporter ATPase domain-like"/>
    <property type="match status" value="1"/>
</dbReference>
<feature type="binding site" evidence="17">
    <location>
        <begin position="33"/>
        <end position="40"/>
    </location>
    <ligand>
        <name>ATP</name>
        <dbReference type="ChEBI" id="CHEBI:30616"/>
    </ligand>
</feature>
<dbReference type="CDD" id="cd03270">
    <property type="entry name" value="ABC_UvrA_I"/>
    <property type="match status" value="1"/>
</dbReference>
<evidence type="ECO:0000256" key="7">
    <source>
        <dbReference type="ARBA" id="ARBA00022769"/>
    </source>
</evidence>
<keyword evidence="13 17" id="KW-0234">DNA repair</keyword>
<dbReference type="FunFam" id="1.20.1580.10:FF:000002">
    <property type="entry name" value="UvrABC system protein A"/>
    <property type="match status" value="1"/>
</dbReference>
<comment type="caution">
    <text evidence="19">The sequence shown here is derived from an EMBL/GenBank/DDBJ whole genome shotgun (WGS) entry which is preliminary data.</text>
</comment>
<dbReference type="GO" id="GO:0005737">
    <property type="term" value="C:cytoplasm"/>
    <property type="evidence" value="ECO:0007669"/>
    <property type="project" value="UniProtKB-SubCell"/>
</dbReference>
<dbReference type="RefSeq" id="WP_249295828.1">
    <property type="nucleotide sequence ID" value="NZ_JACRSV010000004.1"/>
</dbReference>
<protein>
    <recommendedName>
        <fullName evidence="15 17">UvrABC system protein A</fullName>
        <shortName evidence="17">UvrA protein</shortName>
    </recommendedName>
    <alternativeName>
        <fullName evidence="16 17">Excinuclease ABC subunit A</fullName>
    </alternativeName>
</protein>
<keyword evidence="12 17" id="KW-0238">DNA-binding</keyword>
<keyword evidence="19" id="KW-0378">Hydrolase</keyword>
<evidence type="ECO:0000256" key="11">
    <source>
        <dbReference type="ARBA" id="ARBA00022881"/>
    </source>
</evidence>
<name>A0A926E5R0_9FIRM</name>
<proteinExistence type="inferred from homology"/>
<comment type="subunit">
    <text evidence="17">Forms a heterotetramer with UvrB during the search for lesions.</text>
</comment>
<dbReference type="GO" id="GO:0006289">
    <property type="term" value="P:nucleotide-excision repair"/>
    <property type="evidence" value="ECO:0007669"/>
    <property type="project" value="UniProtKB-UniRule"/>
</dbReference>
<organism evidence="19 20">
    <name type="scientific">Fumia xinanensis</name>
    <dbReference type="NCBI Taxonomy" id="2763659"/>
    <lineage>
        <taxon>Bacteria</taxon>
        <taxon>Bacillati</taxon>
        <taxon>Bacillota</taxon>
        <taxon>Clostridia</taxon>
        <taxon>Eubacteriales</taxon>
        <taxon>Oscillospiraceae</taxon>
        <taxon>Fumia</taxon>
    </lineage>
</organism>
<keyword evidence="4 17" id="KW-0677">Repeat</keyword>
<dbReference type="Pfam" id="PF17760">
    <property type="entry name" value="UvrA_inter"/>
    <property type="match status" value="1"/>
</dbReference>
<dbReference type="EMBL" id="JACRSV010000004">
    <property type="protein sequence ID" value="MBC8560664.1"/>
    <property type="molecule type" value="Genomic_DNA"/>
</dbReference>
<dbReference type="PANTHER" id="PTHR43152:SF3">
    <property type="entry name" value="UVRABC SYSTEM PROTEIN A"/>
    <property type="match status" value="1"/>
</dbReference>
<evidence type="ECO:0000313" key="19">
    <source>
        <dbReference type="EMBL" id="MBC8560664.1"/>
    </source>
</evidence>
<evidence type="ECO:0000256" key="16">
    <source>
        <dbReference type="ARBA" id="ARBA00042156"/>
    </source>
</evidence>
<dbReference type="GO" id="GO:0003677">
    <property type="term" value="F:DNA binding"/>
    <property type="evidence" value="ECO:0007669"/>
    <property type="project" value="UniProtKB-UniRule"/>
</dbReference>
<dbReference type="CDD" id="cd03271">
    <property type="entry name" value="ABC_UvrA_II"/>
    <property type="match status" value="1"/>
</dbReference>
<gene>
    <name evidence="17 19" type="primary">uvrA</name>
    <name evidence="19" type="ORF">H8710_11375</name>
</gene>
<dbReference type="GO" id="GO:0016887">
    <property type="term" value="F:ATP hydrolysis activity"/>
    <property type="evidence" value="ECO:0007669"/>
    <property type="project" value="InterPro"/>
</dbReference>
<evidence type="ECO:0000256" key="6">
    <source>
        <dbReference type="ARBA" id="ARBA00022763"/>
    </source>
</evidence>
<comment type="function">
    <text evidence="17">The UvrABC repair system catalyzes the recognition and processing of DNA lesions. UvrA is an ATPase and a DNA-binding protein. A damage recognition complex composed of 2 UvrA and 2 UvrB subunits scans DNA for abnormalities. When the presence of a lesion has been verified by UvrB, the UvrA molecules dissociate.</text>
</comment>
<accession>A0A926E5R0</accession>
<dbReference type="Proteomes" id="UP000610760">
    <property type="component" value="Unassembled WGS sequence"/>
</dbReference>
<dbReference type="Gene3D" id="3.30.1490.20">
    <property type="entry name" value="ATP-grasp fold, A domain"/>
    <property type="match status" value="1"/>
</dbReference>
<dbReference type="InterPro" id="IPR041102">
    <property type="entry name" value="UvrA_inter"/>
</dbReference>
<evidence type="ECO:0000256" key="3">
    <source>
        <dbReference type="ARBA" id="ARBA00022723"/>
    </source>
</evidence>
<dbReference type="GO" id="GO:0005524">
    <property type="term" value="F:ATP binding"/>
    <property type="evidence" value="ECO:0007669"/>
    <property type="project" value="UniProtKB-UniRule"/>
</dbReference>
<evidence type="ECO:0000256" key="1">
    <source>
        <dbReference type="ARBA" id="ARBA00004496"/>
    </source>
</evidence>
<evidence type="ECO:0000256" key="4">
    <source>
        <dbReference type="ARBA" id="ARBA00022737"/>
    </source>
</evidence>
<feature type="zinc finger region" description="C4-type" evidence="17">
    <location>
        <begin position="252"/>
        <end position="279"/>
    </location>
</feature>
<dbReference type="GO" id="GO:0008270">
    <property type="term" value="F:zinc ion binding"/>
    <property type="evidence" value="ECO:0007669"/>
    <property type="project" value="UniProtKB-UniRule"/>
</dbReference>
<feature type="zinc finger region" description="C4-type" evidence="17">
    <location>
        <begin position="740"/>
        <end position="766"/>
    </location>
</feature>
<dbReference type="PANTHER" id="PTHR43152">
    <property type="entry name" value="UVRABC SYSTEM PROTEIN A"/>
    <property type="match status" value="1"/>
</dbReference>
<dbReference type="InterPro" id="IPR041552">
    <property type="entry name" value="UvrA_DNA-bd"/>
</dbReference>
<evidence type="ECO:0000256" key="13">
    <source>
        <dbReference type="ARBA" id="ARBA00023204"/>
    </source>
</evidence>
<reference evidence="19" key="1">
    <citation type="submission" date="2020-08" db="EMBL/GenBank/DDBJ databases">
        <title>Genome public.</title>
        <authorList>
            <person name="Liu C."/>
            <person name="Sun Q."/>
        </authorList>
    </citation>
    <scope>NUCLEOTIDE SEQUENCE</scope>
    <source>
        <strain evidence="19">NSJ-33</strain>
    </source>
</reference>
<keyword evidence="2 17" id="KW-0963">Cytoplasm</keyword>